<keyword evidence="2" id="KW-1185">Reference proteome</keyword>
<gene>
    <name evidence="1" type="ORF">SAMN06265373_110109</name>
</gene>
<organism evidence="1 2">
    <name type="scientific">Shimia sagamensis</name>
    <dbReference type="NCBI Taxonomy" id="1566352"/>
    <lineage>
        <taxon>Bacteria</taxon>
        <taxon>Pseudomonadati</taxon>
        <taxon>Pseudomonadota</taxon>
        <taxon>Alphaproteobacteria</taxon>
        <taxon>Rhodobacterales</taxon>
        <taxon>Roseobacteraceae</taxon>
    </lineage>
</organism>
<dbReference type="Proteomes" id="UP001157961">
    <property type="component" value="Unassembled WGS sequence"/>
</dbReference>
<proteinExistence type="predicted"/>
<evidence type="ECO:0000313" key="2">
    <source>
        <dbReference type="Proteomes" id="UP001157961"/>
    </source>
</evidence>
<sequence length="48" mass="5230">MHLFSHNLEGTALIGARPQTGTINDFEAVLTRRILVRSVQKEAGPGAR</sequence>
<evidence type="ECO:0000313" key="1">
    <source>
        <dbReference type="EMBL" id="SMP34815.1"/>
    </source>
</evidence>
<protein>
    <submittedName>
        <fullName evidence="1">Uncharacterized protein</fullName>
    </submittedName>
</protein>
<name>A0ABY1PIC7_9RHOB</name>
<comment type="caution">
    <text evidence="1">The sequence shown here is derived from an EMBL/GenBank/DDBJ whole genome shotgun (WGS) entry which is preliminary data.</text>
</comment>
<accession>A0ABY1PIC7</accession>
<dbReference type="EMBL" id="FXTY01000010">
    <property type="protein sequence ID" value="SMP34815.1"/>
    <property type="molecule type" value="Genomic_DNA"/>
</dbReference>
<reference evidence="1 2" key="1">
    <citation type="submission" date="2017-05" db="EMBL/GenBank/DDBJ databases">
        <authorList>
            <person name="Varghese N."/>
            <person name="Submissions S."/>
        </authorList>
    </citation>
    <scope>NUCLEOTIDE SEQUENCE [LARGE SCALE GENOMIC DNA]</scope>
    <source>
        <strain evidence="1 2">DSM 29734</strain>
    </source>
</reference>